<proteinExistence type="predicted"/>
<dbReference type="Gene3D" id="3.40.50.2300">
    <property type="match status" value="1"/>
</dbReference>
<dbReference type="AlphaFoldDB" id="A0A323UV65"/>
<dbReference type="EMBL" id="QKOE01000007">
    <property type="protein sequence ID" value="PZA16449.1"/>
    <property type="molecule type" value="Genomic_DNA"/>
</dbReference>
<evidence type="ECO:0000259" key="3">
    <source>
        <dbReference type="PROSITE" id="PS50110"/>
    </source>
</evidence>
<dbReference type="Proteomes" id="UP000248259">
    <property type="component" value="Unassembled WGS sequence"/>
</dbReference>
<accession>A0A323UV65</accession>
<dbReference type="PROSITE" id="PS50110">
    <property type="entry name" value="RESPONSE_REGULATORY"/>
    <property type="match status" value="1"/>
</dbReference>
<dbReference type="OrthoDB" id="9793549at2"/>
<dbReference type="Pfam" id="PF00072">
    <property type="entry name" value="Response_reg"/>
    <property type="match status" value="1"/>
</dbReference>
<dbReference type="GO" id="GO:0000160">
    <property type="term" value="P:phosphorelay signal transduction system"/>
    <property type="evidence" value="ECO:0007669"/>
    <property type="project" value="InterPro"/>
</dbReference>
<dbReference type="SUPFAM" id="SSF52172">
    <property type="entry name" value="CheY-like"/>
    <property type="match status" value="1"/>
</dbReference>
<organism evidence="4 5">
    <name type="scientific">Parazoarcus communis SWub3 = DSM 12120</name>
    <dbReference type="NCBI Taxonomy" id="1121029"/>
    <lineage>
        <taxon>Bacteria</taxon>
        <taxon>Pseudomonadati</taxon>
        <taxon>Pseudomonadota</taxon>
        <taxon>Betaproteobacteria</taxon>
        <taxon>Rhodocyclales</taxon>
        <taxon>Zoogloeaceae</taxon>
        <taxon>Parazoarcus</taxon>
    </lineage>
</organism>
<feature type="modified residue" description="4-aspartylphosphate" evidence="2">
    <location>
        <position position="57"/>
    </location>
</feature>
<dbReference type="PANTHER" id="PTHR44591:SF3">
    <property type="entry name" value="RESPONSE REGULATORY DOMAIN-CONTAINING PROTEIN"/>
    <property type="match status" value="1"/>
</dbReference>
<dbReference type="InterPro" id="IPR001789">
    <property type="entry name" value="Sig_transdc_resp-reg_receiver"/>
</dbReference>
<name>A0A323UV65_9RHOO</name>
<dbReference type="PANTHER" id="PTHR44591">
    <property type="entry name" value="STRESS RESPONSE REGULATOR PROTEIN 1"/>
    <property type="match status" value="1"/>
</dbReference>
<evidence type="ECO:0000313" key="5">
    <source>
        <dbReference type="Proteomes" id="UP000248259"/>
    </source>
</evidence>
<dbReference type="InterPro" id="IPR058245">
    <property type="entry name" value="NreC/VraR/RcsB-like_REC"/>
</dbReference>
<dbReference type="CDD" id="cd17535">
    <property type="entry name" value="REC_NarL-like"/>
    <property type="match status" value="1"/>
</dbReference>
<feature type="domain" description="Response regulatory" evidence="3">
    <location>
        <begin position="7"/>
        <end position="122"/>
    </location>
</feature>
<keyword evidence="1 2" id="KW-0597">Phosphoprotein</keyword>
<sequence>MPSKSRKVVLVDDNEVIRMALRAILRQAGFDVVGEARDGEGVADLVEKVRPDVVCLDVSMPGRSGLEVLGELRDRFPKVKVLMVTAHSDRETVSQVVQQGAAGMVLKPFNAARVIETMNRVLGLESPA</sequence>
<reference evidence="4 5" key="1">
    <citation type="submission" date="2018-06" db="EMBL/GenBank/DDBJ databases">
        <title>Azoarcus communis strain SWub3 genome.</title>
        <authorList>
            <person name="Zorraquino Salvo V."/>
            <person name="Toubiana D."/>
            <person name="Blumwald E."/>
        </authorList>
    </citation>
    <scope>NUCLEOTIDE SEQUENCE [LARGE SCALE GENOMIC DNA]</scope>
    <source>
        <strain evidence="4 5">SWub3</strain>
    </source>
</reference>
<dbReference type="RefSeq" id="WP_110524975.1">
    <property type="nucleotide sequence ID" value="NZ_WTVI01000027.1"/>
</dbReference>
<protein>
    <submittedName>
        <fullName evidence="4">Response regulator</fullName>
    </submittedName>
</protein>
<keyword evidence="5" id="KW-1185">Reference proteome</keyword>
<dbReference type="SMART" id="SM00448">
    <property type="entry name" value="REC"/>
    <property type="match status" value="1"/>
</dbReference>
<evidence type="ECO:0000256" key="2">
    <source>
        <dbReference type="PROSITE-ProRule" id="PRU00169"/>
    </source>
</evidence>
<evidence type="ECO:0000313" key="4">
    <source>
        <dbReference type="EMBL" id="PZA16449.1"/>
    </source>
</evidence>
<dbReference type="InterPro" id="IPR050595">
    <property type="entry name" value="Bact_response_regulator"/>
</dbReference>
<comment type="caution">
    <text evidence="4">The sequence shown here is derived from an EMBL/GenBank/DDBJ whole genome shotgun (WGS) entry which is preliminary data.</text>
</comment>
<dbReference type="InterPro" id="IPR011006">
    <property type="entry name" value="CheY-like_superfamily"/>
</dbReference>
<evidence type="ECO:0000256" key="1">
    <source>
        <dbReference type="ARBA" id="ARBA00022553"/>
    </source>
</evidence>
<gene>
    <name evidence="4" type="ORF">DNK49_11485</name>
</gene>